<evidence type="ECO:0000256" key="1">
    <source>
        <dbReference type="ARBA" id="ARBA00023015"/>
    </source>
</evidence>
<organism evidence="5 6">
    <name type="scientific">Trinickia soli</name>
    <dbReference type="NCBI Taxonomy" id="380675"/>
    <lineage>
        <taxon>Bacteria</taxon>
        <taxon>Pseudomonadati</taxon>
        <taxon>Pseudomonadota</taxon>
        <taxon>Betaproteobacteria</taxon>
        <taxon>Burkholderiales</taxon>
        <taxon>Burkholderiaceae</taxon>
        <taxon>Trinickia</taxon>
    </lineage>
</organism>
<dbReference type="Proteomes" id="UP000235347">
    <property type="component" value="Unassembled WGS sequence"/>
</dbReference>
<gene>
    <name evidence="5" type="ORF">C0Z19_05445</name>
</gene>
<protein>
    <submittedName>
        <fullName evidence="5">MarR family transcriptional regulator</fullName>
    </submittedName>
</protein>
<evidence type="ECO:0000256" key="3">
    <source>
        <dbReference type="ARBA" id="ARBA00023163"/>
    </source>
</evidence>
<dbReference type="InterPro" id="IPR036390">
    <property type="entry name" value="WH_DNA-bd_sf"/>
</dbReference>
<dbReference type="InterPro" id="IPR039422">
    <property type="entry name" value="MarR/SlyA-like"/>
</dbReference>
<dbReference type="InterPro" id="IPR023187">
    <property type="entry name" value="Tscrpt_reg_MarR-type_CS"/>
</dbReference>
<evidence type="ECO:0000313" key="6">
    <source>
        <dbReference type="Proteomes" id="UP000235347"/>
    </source>
</evidence>
<keyword evidence="6" id="KW-1185">Reference proteome</keyword>
<accession>A0A2N7WCS6</accession>
<dbReference type="InterPro" id="IPR036388">
    <property type="entry name" value="WH-like_DNA-bd_sf"/>
</dbReference>
<dbReference type="RefSeq" id="WP_102608763.1">
    <property type="nucleotide sequence ID" value="NZ_CADIKD010000001.1"/>
</dbReference>
<dbReference type="GO" id="GO:0003700">
    <property type="term" value="F:DNA-binding transcription factor activity"/>
    <property type="evidence" value="ECO:0007669"/>
    <property type="project" value="InterPro"/>
</dbReference>
<comment type="caution">
    <text evidence="5">The sequence shown here is derived from an EMBL/GenBank/DDBJ whole genome shotgun (WGS) entry which is preliminary data.</text>
</comment>
<proteinExistence type="predicted"/>
<dbReference type="SMART" id="SM00347">
    <property type="entry name" value="HTH_MARR"/>
    <property type="match status" value="1"/>
</dbReference>
<feature type="domain" description="HTH marR-type" evidence="4">
    <location>
        <begin position="3"/>
        <end position="138"/>
    </location>
</feature>
<dbReference type="Pfam" id="PF12802">
    <property type="entry name" value="MarR_2"/>
    <property type="match status" value="1"/>
</dbReference>
<dbReference type="GO" id="GO:0006950">
    <property type="term" value="P:response to stress"/>
    <property type="evidence" value="ECO:0007669"/>
    <property type="project" value="TreeGrafter"/>
</dbReference>
<dbReference type="PANTHER" id="PTHR33164">
    <property type="entry name" value="TRANSCRIPTIONAL REGULATOR, MARR FAMILY"/>
    <property type="match status" value="1"/>
</dbReference>
<evidence type="ECO:0000313" key="5">
    <source>
        <dbReference type="EMBL" id="PMS27191.1"/>
    </source>
</evidence>
<dbReference type="InterPro" id="IPR012318">
    <property type="entry name" value="HTH_CRP"/>
</dbReference>
<dbReference type="PRINTS" id="PR00598">
    <property type="entry name" value="HTHMARR"/>
</dbReference>
<dbReference type="PANTHER" id="PTHR33164:SF43">
    <property type="entry name" value="HTH-TYPE TRANSCRIPTIONAL REPRESSOR YETL"/>
    <property type="match status" value="1"/>
</dbReference>
<dbReference type="SUPFAM" id="SSF46785">
    <property type="entry name" value="Winged helix' DNA-binding domain"/>
    <property type="match status" value="1"/>
</dbReference>
<evidence type="ECO:0000259" key="4">
    <source>
        <dbReference type="PROSITE" id="PS50995"/>
    </source>
</evidence>
<evidence type="ECO:0000256" key="2">
    <source>
        <dbReference type="ARBA" id="ARBA00023125"/>
    </source>
</evidence>
<sequence>MFDQCLYFNTSALARRLEREWTEAFEPFGVTPPQGFMLRAILDRPGMLQRELSEVLSIARPTATRVLDGLEERGYIERRRVEGDGREVAIYPTAQALAIKRPLNEASAAVTAHLKARMGAATFVDAVAQIRTVRSALE</sequence>
<dbReference type="AlphaFoldDB" id="A0A2N7WCS6"/>
<reference evidence="5 6" key="1">
    <citation type="submission" date="2018-01" db="EMBL/GenBank/DDBJ databases">
        <title>Whole genome analyses suggest that Burkholderia sensu lato contains two further novel genera in the rhizoxinica-symbiotica group Mycetohabitans gen. nov., and Trinickia gen. nov.: implications for the evolution of diazotrophy and nodulation in the Burkholderiaceae.</title>
        <authorList>
            <person name="Estrada-de los Santos P."/>
            <person name="Palmer M."/>
            <person name="Chavez-Ramirez B."/>
            <person name="Beukes C."/>
            <person name="Steenkamp E.T."/>
            <person name="Hirsch A.M."/>
            <person name="Manyaka P."/>
            <person name="Maluk M."/>
            <person name="Lafos M."/>
            <person name="Crook M."/>
            <person name="Gross E."/>
            <person name="Simon M.F."/>
            <person name="Bueno dos Reis Junior F."/>
            <person name="Poole P.S."/>
            <person name="Venter S.N."/>
            <person name="James E.K."/>
        </authorList>
    </citation>
    <scope>NUCLEOTIDE SEQUENCE [LARGE SCALE GENOMIC DNA]</scope>
    <source>
        <strain evidence="5 6">GP25-8</strain>
    </source>
</reference>
<keyword evidence="1" id="KW-0805">Transcription regulation</keyword>
<dbReference type="SMART" id="SM00419">
    <property type="entry name" value="HTH_CRP"/>
    <property type="match status" value="1"/>
</dbReference>
<dbReference type="InterPro" id="IPR000835">
    <property type="entry name" value="HTH_MarR-typ"/>
</dbReference>
<dbReference type="PROSITE" id="PS01117">
    <property type="entry name" value="HTH_MARR_1"/>
    <property type="match status" value="1"/>
</dbReference>
<name>A0A2N7WCS6_9BURK</name>
<dbReference type="Gene3D" id="1.10.10.10">
    <property type="entry name" value="Winged helix-like DNA-binding domain superfamily/Winged helix DNA-binding domain"/>
    <property type="match status" value="1"/>
</dbReference>
<dbReference type="PROSITE" id="PS50995">
    <property type="entry name" value="HTH_MARR_2"/>
    <property type="match status" value="1"/>
</dbReference>
<dbReference type="GO" id="GO:0003677">
    <property type="term" value="F:DNA binding"/>
    <property type="evidence" value="ECO:0007669"/>
    <property type="project" value="UniProtKB-KW"/>
</dbReference>
<keyword evidence="2" id="KW-0238">DNA-binding</keyword>
<dbReference type="EMBL" id="PNYB01000003">
    <property type="protein sequence ID" value="PMS27191.1"/>
    <property type="molecule type" value="Genomic_DNA"/>
</dbReference>
<keyword evidence="3" id="KW-0804">Transcription</keyword>